<dbReference type="EMBL" id="PPPD01000001">
    <property type="protein sequence ID" value="PNY81167.1"/>
    <property type="molecule type" value="Genomic_DNA"/>
</dbReference>
<dbReference type="InterPro" id="IPR045584">
    <property type="entry name" value="Pilin-like"/>
</dbReference>
<evidence type="ECO:0000256" key="1">
    <source>
        <dbReference type="ARBA" id="ARBA00004203"/>
    </source>
</evidence>
<feature type="compositionally biased region" description="Basic residues" evidence="6">
    <location>
        <begin position="1"/>
        <end position="11"/>
    </location>
</feature>
<dbReference type="NCBIfam" id="TIGR02532">
    <property type="entry name" value="IV_pilin_GFxxxE"/>
    <property type="match status" value="1"/>
</dbReference>
<dbReference type="Pfam" id="PF07963">
    <property type="entry name" value="N_methyl"/>
    <property type="match status" value="1"/>
</dbReference>
<keyword evidence="3" id="KW-0488">Methylation</keyword>
<feature type="region of interest" description="Disordered" evidence="6">
    <location>
        <begin position="1"/>
        <end position="20"/>
    </location>
</feature>
<dbReference type="AlphaFoldDB" id="A0A2K3UXA7"/>
<dbReference type="Gene3D" id="3.30.700.10">
    <property type="entry name" value="Glycoprotein, Type 4 Pilin"/>
    <property type="match status" value="1"/>
</dbReference>
<protein>
    <submittedName>
        <fullName evidence="8">Prepilin-type cleavage/methylation domain-containing protein</fullName>
    </submittedName>
</protein>
<dbReference type="PROSITE" id="PS00409">
    <property type="entry name" value="PROKAR_NTER_METHYL"/>
    <property type="match status" value="1"/>
</dbReference>
<evidence type="ECO:0000256" key="3">
    <source>
        <dbReference type="ARBA" id="ARBA00022481"/>
    </source>
</evidence>
<dbReference type="GO" id="GO:0015628">
    <property type="term" value="P:protein secretion by the type II secretion system"/>
    <property type="evidence" value="ECO:0007669"/>
    <property type="project" value="InterPro"/>
</dbReference>
<comment type="subcellular location">
    <subcellularLocation>
        <location evidence="1">Cell outer membrane</location>
        <topology evidence="1">Single-pass membrane protein</topology>
    </subcellularLocation>
    <subcellularLocation>
        <location evidence="2">Periplasm</location>
    </subcellularLocation>
</comment>
<dbReference type="GO" id="GO:0042597">
    <property type="term" value="C:periplasmic space"/>
    <property type="evidence" value="ECO:0007669"/>
    <property type="project" value="UniProtKB-SubCell"/>
</dbReference>
<dbReference type="RefSeq" id="WP_103311610.1">
    <property type="nucleotide sequence ID" value="NZ_PPPD01000001.1"/>
</dbReference>
<dbReference type="InterPro" id="IPR000983">
    <property type="entry name" value="Bac_GSPG_pilin"/>
</dbReference>
<dbReference type="PRINTS" id="PR00813">
    <property type="entry name" value="BCTERIALGSPG"/>
</dbReference>
<proteinExistence type="predicted"/>
<evidence type="ECO:0000256" key="2">
    <source>
        <dbReference type="ARBA" id="ARBA00004418"/>
    </source>
</evidence>
<dbReference type="InterPro" id="IPR012902">
    <property type="entry name" value="N_methyl_site"/>
</dbReference>
<keyword evidence="4" id="KW-0574">Periplasm</keyword>
<dbReference type="GO" id="GO:0015627">
    <property type="term" value="C:type II protein secretion system complex"/>
    <property type="evidence" value="ECO:0007669"/>
    <property type="project" value="InterPro"/>
</dbReference>
<dbReference type="SUPFAM" id="SSF54523">
    <property type="entry name" value="Pili subunits"/>
    <property type="match status" value="1"/>
</dbReference>
<evidence type="ECO:0000313" key="8">
    <source>
        <dbReference type="EMBL" id="PNY81167.1"/>
    </source>
</evidence>
<evidence type="ECO:0000256" key="7">
    <source>
        <dbReference type="SAM" id="Phobius"/>
    </source>
</evidence>
<name>A0A2K3UXA7_9DEIO</name>
<dbReference type="Proteomes" id="UP000236379">
    <property type="component" value="Unassembled WGS sequence"/>
</dbReference>
<dbReference type="OrthoDB" id="33201at2"/>
<evidence type="ECO:0000256" key="4">
    <source>
        <dbReference type="ARBA" id="ARBA00022764"/>
    </source>
</evidence>
<sequence>MKGSRPARRRPSGSSSSGLRPSAGFTLVEALVALAVLVIILSFIIPLFISNTQLNTRSERRSQAASAVESALDDLRAQTINTKSGSEDVLKVVGGRTYTVRLVYCRLPALCTENSRMVSATALLDGAPYYEAETVFAEVNYVAP</sequence>
<evidence type="ECO:0000256" key="6">
    <source>
        <dbReference type="SAM" id="MobiDB-lite"/>
    </source>
</evidence>
<organism evidence="8 9">
    <name type="scientific">Deinococcus koreensis</name>
    <dbReference type="NCBI Taxonomy" id="2054903"/>
    <lineage>
        <taxon>Bacteria</taxon>
        <taxon>Thermotogati</taxon>
        <taxon>Deinococcota</taxon>
        <taxon>Deinococci</taxon>
        <taxon>Deinococcales</taxon>
        <taxon>Deinococcaceae</taxon>
        <taxon>Deinococcus</taxon>
    </lineage>
</organism>
<accession>A0A2K3UXA7</accession>
<reference evidence="8 9" key="1">
    <citation type="submission" date="2018-01" db="EMBL/GenBank/DDBJ databases">
        <title>Deinococcus koreensis sp. nov., a radiation-resistant bacterium isolated from river water.</title>
        <authorList>
            <person name="Choi A."/>
        </authorList>
    </citation>
    <scope>NUCLEOTIDE SEQUENCE [LARGE SCALE GENOMIC DNA]</scope>
    <source>
        <strain evidence="8 9">SJW1-2</strain>
    </source>
</reference>
<keyword evidence="7" id="KW-0472">Membrane</keyword>
<keyword evidence="7" id="KW-0812">Transmembrane</keyword>
<dbReference type="GO" id="GO:0009279">
    <property type="term" value="C:cell outer membrane"/>
    <property type="evidence" value="ECO:0007669"/>
    <property type="project" value="UniProtKB-SubCell"/>
</dbReference>
<evidence type="ECO:0000256" key="5">
    <source>
        <dbReference type="ARBA" id="ARBA00023237"/>
    </source>
</evidence>
<keyword evidence="7" id="KW-1133">Transmembrane helix</keyword>
<keyword evidence="5" id="KW-0998">Cell outer membrane</keyword>
<feature type="transmembrane region" description="Helical" evidence="7">
    <location>
        <begin position="21"/>
        <end position="49"/>
    </location>
</feature>
<keyword evidence="9" id="KW-1185">Reference proteome</keyword>
<evidence type="ECO:0000313" key="9">
    <source>
        <dbReference type="Proteomes" id="UP000236379"/>
    </source>
</evidence>
<gene>
    <name evidence="8" type="ORF">CVO96_07045</name>
</gene>
<comment type="caution">
    <text evidence="8">The sequence shown here is derived from an EMBL/GenBank/DDBJ whole genome shotgun (WGS) entry which is preliminary data.</text>
</comment>